<gene>
    <name evidence="1" type="ordered locus">Cycma_0553</name>
</gene>
<dbReference type="HOGENOM" id="CLU_1292632_0_0_10"/>
<dbReference type="STRING" id="880070.Cycma_0553"/>
<protein>
    <recommendedName>
        <fullName evidence="3">AAA+ ATPase domain-containing protein</fullName>
    </recommendedName>
</protein>
<dbReference type="SUPFAM" id="SSF52540">
    <property type="entry name" value="P-loop containing nucleoside triphosphate hydrolases"/>
    <property type="match status" value="1"/>
</dbReference>
<dbReference type="OrthoDB" id="796468at2"/>
<accession>G0IXZ5</accession>
<evidence type="ECO:0000313" key="1">
    <source>
        <dbReference type="EMBL" id="AEL24328.1"/>
    </source>
</evidence>
<evidence type="ECO:0000313" key="2">
    <source>
        <dbReference type="Proteomes" id="UP000001635"/>
    </source>
</evidence>
<proteinExistence type="predicted"/>
<dbReference type="EMBL" id="CP002955">
    <property type="protein sequence ID" value="AEL24328.1"/>
    <property type="molecule type" value="Genomic_DNA"/>
</dbReference>
<dbReference type="KEGG" id="cmr:Cycma_0553"/>
<dbReference type="eggNOG" id="COG0467">
    <property type="taxonomic scope" value="Bacteria"/>
</dbReference>
<dbReference type="RefSeq" id="WP_014018626.1">
    <property type="nucleotide sequence ID" value="NC_015914.1"/>
</dbReference>
<organism evidence="1 2">
    <name type="scientific">Cyclobacterium marinum (strain ATCC 25205 / DSM 745 / LMG 13164 / NCIMB 1802)</name>
    <name type="common">Flectobacillus marinus</name>
    <dbReference type="NCBI Taxonomy" id="880070"/>
    <lineage>
        <taxon>Bacteria</taxon>
        <taxon>Pseudomonadati</taxon>
        <taxon>Bacteroidota</taxon>
        <taxon>Cytophagia</taxon>
        <taxon>Cytophagales</taxon>
        <taxon>Cyclobacteriaceae</taxon>
        <taxon>Cyclobacterium</taxon>
    </lineage>
</organism>
<reference evidence="2" key="1">
    <citation type="submission" date="2011-07" db="EMBL/GenBank/DDBJ databases">
        <title>The complete genome of Cyclobacterium marinum DSM 745.</title>
        <authorList>
            <person name="Lucas S."/>
            <person name="Han J."/>
            <person name="Lapidus A."/>
            <person name="Bruce D."/>
            <person name="Goodwin L."/>
            <person name="Pitluck S."/>
            <person name="Peters L."/>
            <person name="Kyrpides N."/>
            <person name="Mavromatis K."/>
            <person name="Ivanova N."/>
            <person name="Ovchinnikova G."/>
            <person name="Chertkov O."/>
            <person name="Detter J.C."/>
            <person name="Tapia R."/>
            <person name="Han C."/>
            <person name="Land M."/>
            <person name="Hauser L."/>
            <person name="Markowitz V."/>
            <person name="Cheng J.-F."/>
            <person name="Hugenholtz P."/>
            <person name="Woyke T."/>
            <person name="Wu D."/>
            <person name="Tindall B."/>
            <person name="Schuetze A."/>
            <person name="Brambilla E."/>
            <person name="Klenk H.-P."/>
            <person name="Eisen J.A."/>
        </authorList>
    </citation>
    <scope>NUCLEOTIDE SEQUENCE [LARGE SCALE GENOMIC DNA]</scope>
    <source>
        <strain evidence="2">ATCC 25205 / DSM 745 / LMG 13164 / NCIMB 1802</strain>
    </source>
</reference>
<dbReference type="InterPro" id="IPR027417">
    <property type="entry name" value="P-loop_NTPase"/>
</dbReference>
<evidence type="ECO:0008006" key="3">
    <source>
        <dbReference type="Google" id="ProtNLM"/>
    </source>
</evidence>
<keyword evidence="2" id="KW-1185">Reference proteome</keyword>
<dbReference type="AlphaFoldDB" id="G0IXZ5"/>
<sequence>MAKVLGVTQILSKNYKVMEGIPDWITNSFGCLPDPFHIQIIGRPKNGKTSLTMKLVKDLATVHSCFYSSMEEGDSKTIQDAFRRVNMEEVTGKVMLGDGFYFNDLVTYLKGAGKRKKIIVIDSLDYMKLTKAQYIRLTETFPSKSFIIICWGGKKGREIVCDDYYGNQIKHMMGAIVCVENFTAETIGRYGPTEPYVIWDKGVKKSPQMTMGL</sequence>
<dbReference type="Gene3D" id="3.40.50.300">
    <property type="entry name" value="P-loop containing nucleotide triphosphate hydrolases"/>
    <property type="match status" value="1"/>
</dbReference>
<dbReference type="Proteomes" id="UP000001635">
    <property type="component" value="Chromosome"/>
</dbReference>
<name>G0IXZ5_CYCMS</name>